<proteinExistence type="inferred from homology"/>
<dbReference type="PANTHER" id="PTHR43792">
    <property type="entry name" value="GNAT FAMILY, PUTATIVE (AFU_ORTHOLOGUE AFUA_3G00765)-RELATED-RELATED"/>
    <property type="match status" value="1"/>
</dbReference>
<evidence type="ECO:0000256" key="2">
    <source>
        <dbReference type="ARBA" id="ARBA00023315"/>
    </source>
</evidence>
<evidence type="ECO:0000313" key="6">
    <source>
        <dbReference type="Proteomes" id="UP000606172"/>
    </source>
</evidence>
<comment type="similarity">
    <text evidence="3">Belongs to the acetyltransferase family. RimJ subfamily.</text>
</comment>
<dbReference type="Pfam" id="PF13302">
    <property type="entry name" value="Acetyltransf_3"/>
    <property type="match status" value="1"/>
</dbReference>
<sequence length="171" mass="18533">MPVTRLATVDDAPAVTSLLRANREAFAPWEPLRDEDWFSLERQRAVLEGALTAHAQGTTVPLVILDGDKVAGRLNLNGITRGALQSAAIGYWVGVAHQGRGLATAAVADTIALAFGELDLHRLQAETLLHNTASQQVLLHNGFRPYGIAPSYLRIAGSWQDHILFHLLAKD</sequence>
<reference evidence="5" key="1">
    <citation type="submission" date="2021-01" db="EMBL/GenBank/DDBJ databases">
        <title>Whole genome shotgun sequence of Sinosporangium siamense NBRC 109515.</title>
        <authorList>
            <person name="Komaki H."/>
            <person name="Tamura T."/>
        </authorList>
    </citation>
    <scope>NUCLEOTIDE SEQUENCE</scope>
    <source>
        <strain evidence="5">NBRC 109515</strain>
    </source>
</reference>
<evidence type="ECO:0000256" key="1">
    <source>
        <dbReference type="ARBA" id="ARBA00022679"/>
    </source>
</evidence>
<keyword evidence="1" id="KW-0808">Transferase</keyword>
<protein>
    <submittedName>
        <fullName evidence="5">Ribosomal-protein-alanine acetyltransferase</fullName>
    </submittedName>
</protein>
<dbReference type="InterPro" id="IPR016181">
    <property type="entry name" value="Acyl_CoA_acyltransferase"/>
</dbReference>
<organism evidence="5 6">
    <name type="scientific">Sinosporangium siamense</name>
    <dbReference type="NCBI Taxonomy" id="1367973"/>
    <lineage>
        <taxon>Bacteria</taxon>
        <taxon>Bacillati</taxon>
        <taxon>Actinomycetota</taxon>
        <taxon>Actinomycetes</taxon>
        <taxon>Streptosporangiales</taxon>
        <taxon>Streptosporangiaceae</taxon>
        <taxon>Sinosporangium</taxon>
    </lineage>
</organism>
<name>A0A919RBW8_9ACTN</name>
<dbReference type="RefSeq" id="WP_204021130.1">
    <property type="nucleotide sequence ID" value="NZ_BOOW01000006.1"/>
</dbReference>
<gene>
    <name evidence="5" type="primary">rimJ</name>
    <name evidence="5" type="ORF">Ssi02_08430</name>
</gene>
<dbReference type="GO" id="GO:0008999">
    <property type="term" value="F:protein-N-terminal-alanine acetyltransferase activity"/>
    <property type="evidence" value="ECO:0007669"/>
    <property type="project" value="TreeGrafter"/>
</dbReference>
<feature type="domain" description="N-acetyltransferase" evidence="4">
    <location>
        <begin position="2"/>
        <end position="170"/>
    </location>
</feature>
<dbReference type="EMBL" id="BOOW01000006">
    <property type="protein sequence ID" value="GII90612.1"/>
    <property type="molecule type" value="Genomic_DNA"/>
</dbReference>
<dbReference type="SUPFAM" id="SSF55729">
    <property type="entry name" value="Acyl-CoA N-acyltransferases (Nat)"/>
    <property type="match status" value="1"/>
</dbReference>
<evidence type="ECO:0000256" key="3">
    <source>
        <dbReference type="ARBA" id="ARBA00038502"/>
    </source>
</evidence>
<dbReference type="InterPro" id="IPR051531">
    <property type="entry name" value="N-acetyltransferase"/>
</dbReference>
<keyword evidence="2" id="KW-0012">Acyltransferase</keyword>
<dbReference type="PANTHER" id="PTHR43792:SF8">
    <property type="entry name" value="[RIBOSOMAL PROTEIN US5]-ALANINE N-ACETYLTRANSFERASE"/>
    <property type="match status" value="1"/>
</dbReference>
<dbReference type="PROSITE" id="PS51186">
    <property type="entry name" value="GNAT"/>
    <property type="match status" value="1"/>
</dbReference>
<comment type="caution">
    <text evidence="5">The sequence shown here is derived from an EMBL/GenBank/DDBJ whole genome shotgun (WGS) entry which is preliminary data.</text>
</comment>
<dbReference type="Proteomes" id="UP000606172">
    <property type="component" value="Unassembled WGS sequence"/>
</dbReference>
<dbReference type="InterPro" id="IPR000182">
    <property type="entry name" value="GNAT_dom"/>
</dbReference>
<dbReference type="GO" id="GO:0005737">
    <property type="term" value="C:cytoplasm"/>
    <property type="evidence" value="ECO:0007669"/>
    <property type="project" value="TreeGrafter"/>
</dbReference>
<evidence type="ECO:0000313" key="5">
    <source>
        <dbReference type="EMBL" id="GII90612.1"/>
    </source>
</evidence>
<dbReference type="Gene3D" id="3.40.630.30">
    <property type="match status" value="1"/>
</dbReference>
<keyword evidence="6" id="KW-1185">Reference proteome</keyword>
<accession>A0A919RBW8</accession>
<evidence type="ECO:0000259" key="4">
    <source>
        <dbReference type="PROSITE" id="PS51186"/>
    </source>
</evidence>
<dbReference type="AlphaFoldDB" id="A0A919RBW8"/>